<name>A0A7J5YWD1_DISMA</name>
<proteinExistence type="predicted"/>
<evidence type="ECO:0000313" key="2">
    <source>
        <dbReference type="Proteomes" id="UP000518266"/>
    </source>
</evidence>
<dbReference type="OrthoDB" id="10677866at2759"/>
<dbReference type="EMBL" id="JAAKFY010000008">
    <property type="protein sequence ID" value="KAF3853914.1"/>
    <property type="molecule type" value="Genomic_DNA"/>
</dbReference>
<accession>A0A7J5YWD1</accession>
<sequence>MDLHDSDETGIQVVRLRLFGVENLHWSEKDKKHSASSLLMSTPKYPKRLYSHVAYLLEQTKKHISVDCPLVSFVQHDDGVLAQLRIDETLSQQHTVRHVLDDRLRAGAVLETDAVLLRDPLGHGHGGHTTGLCAADLPPGGVAGLRQVLSDLRGLTGPCLSNHNQDLVVMNSLWQIFLKATRTNLNELLLQLVDGQTLPLLQDGHCGLLTIGGLVASKGMLLPLWDVVRHHANASHEACKKNFNTLATSLHGYGRKMPTIGNSVDHLGPWRGYKDH</sequence>
<keyword evidence="2" id="KW-1185">Reference proteome</keyword>
<comment type="caution">
    <text evidence="1">The sequence shown here is derived from an EMBL/GenBank/DDBJ whole genome shotgun (WGS) entry which is preliminary data.</text>
</comment>
<dbReference type="Proteomes" id="UP000518266">
    <property type="component" value="Unassembled WGS sequence"/>
</dbReference>
<protein>
    <submittedName>
        <fullName evidence="1">Uncharacterized protein</fullName>
    </submittedName>
</protein>
<organism evidence="1 2">
    <name type="scientific">Dissostichus mawsoni</name>
    <name type="common">Antarctic cod</name>
    <dbReference type="NCBI Taxonomy" id="36200"/>
    <lineage>
        <taxon>Eukaryota</taxon>
        <taxon>Metazoa</taxon>
        <taxon>Chordata</taxon>
        <taxon>Craniata</taxon>
        <taxon>Vertebrata</taxon>
        <taxon>Euteleostomi</taxon>
        <taxon>Actinopterygii</taxon>
        <taxon>Neopterygii</taxon>
        <taxon>Teleostei</taxon>
        <taxon>Neoteleostei</taxon>
        <taxon>Acanthomorphata</taxon>
        <taxon>Eupercaria</taxon>
        <taxon>Perciformes</taxon>
        <taxon>Notothenioidei</taxon>
        <taxon>Nototheniidae</taxon>
        <taxon>Dissostichus</taxon>
    </lineage>
</organism>
<dbReference type="AlphaFoldDB" id="A0A7J5YWD1"/>
<gene>
    <name evidence="1" type="ORF">F7725_014602</name>
</gene>
<evidence type="ECO:0000313" key="1">
    <source>
        <dbReference type="EMBL" id="KAF3853914.1"/>
    </source>
</evidence>
<reference evidence="1 2" key="1">
    <citation type="submission" date="2020-03" db="EMBL/GenBank/DDBJ databases">
        <title>Dissostichus mawsoni Genome sequencing and assembly.</title>
        <authorList>
            <person name="Park H."/>
        </authorList>
    </citation>
    <scope>NUCLEOTIDE SEQUENCE [LARGE SCALE GENOMIC DNA]</scope>
    <source>
        <strain evidence="1">DM0001</strain>
        <tissue evidence="1">Muscle</tissue>
    </source>
</reference>